<dbReference type="PROSITE" id="PS51910">
    <property type="entry name" value="GH18_2"/>
    <property type="match status" value="1"/>
</dbReference>
<keyword evidence="4" id="KW-0119">Carbohydrate metabolism</keyword>
<gene>
    <name evidence="11" type="primary">Mo04884</name>
    <name evidence="11" type="ORF">E5Q_04884</name>
</gene>
<dbReference type="Proteomes" id="UP000009131">
    <property type="component" value="Unassembled WGS sequence"/>
</dbReference>
<reference evidence="11 12" key="2">
    <citation type="journal article" date="2012" name="Open Biol.">
        <title>Characteristics of nucleosomes and linker DNA regions on the genome of the basidiomycete Mixia osmundae revealed by mono- and dinucleosome mapping.</title>
        <authorList>
            <person name="Nishida H."/>
            <person name="Kondo S."/>
            <person name="Matsumoto T."/>
            <person name="Suzuki Y."/>
            <person name="Yoshikawa H."/>
            <person name="Taylor T.D."/>
            <person name="Sugiyama J."/>
        </authorList>
    </citation>
    <scope>NUCLEOTIDE SEQUENCE [LARGE SCALE GENOMIC DNA]</scope>
    <source>
        <strain evidence="12">CBS 9802 / IAM 14324 / JCM 22182 / KY 12970</strain>
    </source>
</reference>
<evidence type="ECO:0000256" key="5">
    <source>
        <dbReference type="ARBA" id="ARBA00023295"/>
    </source>
</evidence>
<evidence type="ECO:0000259" key="10">
    <source>
        <dbReference type="PROSITE" id="PS51910"/>
    </source>
</evidence>
<dbReference type="GO" id="GO:0008843">
    <property type="term" value="F:endochitinase activity"/>
    <property type="evidence" value="ECO:0007669"/>
    <property type="project" value="UniProtKB-EC"/>
</dbReference>
<dbReference type="InParanoid" id="G7E5U1"/>
<dbReference type="SMART" id="SM00636">
    <property type="entry name" value="Glyco_18"/>
    <property type="match status" value="1"/>
</dbReference>
<protein>
    <recommendedName>
        <fullName evidence="10">GH18 domain-containing protein</fullName>
    </recommendedName>
</protein>
<comment type="catalytic activity">
    <reaction evidence="1">
        <text>Random endo-hydrolysis of N-acetyl-beta-D-glucosaminide (1-&gt;4)-beta-linkages in chitin and chitodextrins.</text>
        <dbReference type="EC" id="3.2.1.14"/>
    </reaction>
</comment>
<dbReference type="AlphaFoldDB" id="G7E5U1"/>
<dbReference type="GO" id="GO:0000272">
    <property type="term" value="P:polysaccharide catabolic process"/>
    <property type="evidence" value="ECO:0007669"/>
    <property type="project" value="UniProtKB-KW"/>
</dbReference>
<dbReference type="GO" id="GO:0008061">
    <property type="term" value="F:chitin binding"/>
    <property type="evidence" value="ECO:0007669"/>
    <property type="project" value="InterPro"/>
</dbReference>
<dbReference type="InterPro" id="IPR001223">
    <property type="entry name" value="Glyco_hydro18_cat"/>
</dbReference>
<keyword evidence="3" id="KW-0146">Chitin degradation</keyword>
<dbReference type="HOGENOM" id="CLU_314987_0_0_1"/>
<keyword evidence="6" id="KW-0624">Polysaccharide degradation</keyword>
<evidence type="ECO:0000256" key="6">
    <source>
        <dbReference type="ARBA" id="ARBA00023326"/>
    </source>
</evidence>
<evidence type="ECO:0000256" key="1">
    <source>
        <dbReference type="ARBA" id="ARBA00000822"/>
    </source>
</evidence>
<evidence type="ECO:0000256" key="9">
    <source>
        <dbReference type="SAM" id="Phobius"/>
    </source>
</evidence>
<feature type="transmembrane region" description="Helical" evidence="9">
    <location>
        <begin position="144"/>
        <end position="163"/>
    </location>
</feature>
<dbReference type="InterPro" id="IPR001579">
    <property type="entry name" value="Glyco_hydro_18_chit_AS"/>
</dbReference>
<evidence type="ECO:0000313" key="11">
    <source>
        <dbReference type="EMBL" id="GAA98201.1"/>
    </source>
</evidence>
<keyword evidence="9" id="KW-0472">Membrane</keyword>
<keyword evidence="5 7" id="KW-0326">Glycosidase</keyword>
<comment type="caution">
    <text evidence="11">The sequence shown here is derived from an EMBL/GenBank/DDBJ whole genome shotgun (WGS) entry which is preliminary data.</text>
</comment>
<dbReference type="InterPro" id="IPR050314">
    <property type="entry name" value="Glycosyl_Hydrlase_18"/>
</dbReference>
<dbReference type="GO" id="GO:0006032">
    <property type="term" value="P:chitin catabolic process"/>
    <property type="evidence" value="ECO:0007669"/>
    <property type="project" value="UniProtKB-KW"/>
</dbReference>
<proteinExistence type="predicted"/>
<feature type="transmembrane region" description="Helical" evidence="9">
    <location>
        <begin position="94"/>
        <end position="114"/>
    </location>
</feature>
<feature type="region of interest" description="Disordered" evidence="8">
    <location>
        <begin position="747"/>
        <end position="770"/>
    </location>
</feature>
<dbReference type="InterPro" id="IPR017853">
    <property type="entry name" value="GH"/>
</dbReference>
<dbReference type="GO" id="GO:0005576">
    <property type="term" value="C:extracellular region"/>
    <property type="evidence" value="ECO:0007669"/>
    <property type="project" value="TreeGrafter"/>
</dbReference>
<feature type="domain" description="GH18" evidence="10">
    <location>
        <begin position="454"/>
        <end position="928"/>
    </location>
</feature>
<keyword evidence="12" id="KW-1185">Reference proteome</keyword>
<dbReference type="Pfam" id="PF00704">
    <property type="entry name" value="Glyco_hydro_18"/>
    <property type="match status" value="1"/>
</dbReference>
<evidence type="ECO:0000256" key="2">
    <source>
        <dbReference type="ARBA" id="ARBA00022801"/>
    </source>
</evidence>
<dbReference type="STRING" id="764103.G7E5U1"/>
<keyword evidence="9" id="KW-0812">Transmembrane</keyword>
<organism evidence="11 12">
    <name type="scientific">Mixia osmundae (strain CBS 9802 / IAM 14324 / JCM 22182 / KY 12970)</name>
    <dbReference type="NCBI Taxonomy" id="764103"/>
    <lineage>
        <taxon>Eukaryota</taxon>
        <taxon>Fungi</taxon>
        <taxon>Dikarya</taxon>
        <taxon>Basidiomycota</taxon>
        <taxon>Pucciniomycotina</taxon>
        <taxon>Mixiomycetes</taxon>
        <taxon>Mixiales</taxon>
        <taxon>Mixiaceae</taxon>
        <taxon>Mixia</taxon>
    </lineage>
</organism>
<dbReference type="PROSITE" id="PS01095">
    <property type="entry name" value="GH18_1"/>
    <property type="match status" value="1"/>
</dbReference>
<keyword evidence="2 7" id="KW-0378">Hydrolase</keyword>
<evidence type="ECO:0000256" key="4">
    <source>
        <dbReference type="ARBA" id="ARBA00023277"/>
    </source>
</evidence>
<dbReference type="PANTHER" id="PTHR11177">
    <property type="entry name" value="CHITINASE"/>
    <property type="match status" value="1"/>
</dbReference>
<accession>G7E5U1</accession>
<dbReference type="InterPro" id="IPR011583">
    <property type="entry name" value="Chitinase_II/V-like_cat"/>
</dbReference>
<dbReference type="Gene3D" id="3.20.20.80">
    <property type="entry name" value="Glycosidases"/>
    <property type="match status" value="2"/>
</dbReference>
<dbReference type="SUPFAM" id="SSF51445">
    <property type="entry name" value="(Trans)glycosidases"/>
    <property type="match status" value="1"/>
</dbReference>
<dbReference type="PANTHER" id="PTHR11177:SF317">
    <property type="entry name" value="CHITINASE 12-RELATED"/>
    <property type="match status" value="1"/>
</dbReference>
<evidence type="ECO:0000256" key="7">
    <source>
        <dbReference type="RuleBase" id="RU000489"/>
    </source>
</evidence>
<evidence type="ECO:0000256" key="3">
    <source>
        <dbReference type="ARBA" id="ARBA00023024"/>
    </source>
</evidence>
<keyword evidence="9" id="KW-1133">Transmembrane helix</keyword>
<dbReference type="RefSeq" id="XP_014569276.1">
    <property type="nucleotide sequence ID" value="XM_014713790.1"/>
</dbReference>
<sequence length="928" mass="100400">MQRLRPLQLLTASRSLTRCVYCSAIVSAARAADPSPRRSSTPLRLLQRNRPARTDSLADVAPPTSLEEASEAVHVPLSDWGPLEVIYESKKDPIYVIMMYVFAVLGAAGLANFADLVRLYMPKMENRNGKLTVTEELASPTARYTAASLTLLVGLTLGGYMLYVPTKQARRILVALPGPEMRALFPAQVSQSTLLRHSAMLIESEASIVPFVPRSLATSPEATPLSAFELIGPLSDKAHPWYPPLPAFSPAAASRQISAGLGLRGTRKAWNVLKEGTWQDKVAFERALLGRASKVDAFPSCTSKLASIVKRRDHFTAGSPASSYTHLTFDTSLFVFEKPAASRSLHSTCRASRTLKMHLVPSLLSLTLLSASALADGQLLQRRNPKANPQPVAENPKKLNHVELLQEGSGLIDQASPLILAAKKKVANPKKAVSKEPVTTTSSAPTATATVRKLLRSAYYPDWSGDQLTPEALDYSKFDYLDFAFAIPDSSFGLYFTQDDSESLLTRLVKNGHANGVKIMVSIGGWTGSKYFSVATQTKANRQVFIRNIKSMMDKYDLDGIDIDWEYPGSSGNSGNIWAADDTDHLYLFLKGLRASIGAAKMISMAVTQQPWTGPNGSPLANISKYAPYLDRVLVMNYDVWSSSSTPGPNAPFSDGCGNSLQPTANEVAAIDQWLGAGFPATHIIMGLPIYGYVSKSSATKLLDKRSRPRLASAAQPIPVVEEDAFEEEEAPVPIRRRLTRRQQFEIGSAEGQARRAHAKRQATSTPTVEYAASATTSGTAATATNTIVICPDNHSGWGCGPKPVNVPTHASNITVKAGNAGDLSAWMGSQIEFNQIVEAQALVQLANGTFVGKSGYDRYWDSCSSTPFLVNKIRNTVVTYDDQQSLAIKAAYAAERKIGGIGCWDIGGDTYSKGYAMMSAINTALGY</sequence>
<dbReference type="EMBL" id="BABT02000150">
    <property type="protein sequence ID" value="GAA98201.1"/>
    <property type="molecule type" value="Genomic_DNA"/>
</dbReference>
<dbReference type="OrthoDB" id="73875at2759"/>
<evidence type="ECO:0000256" key="8">
    <source>
        <dbReference type="SAM" id="MobiDB-lite"/>
    </source>
</evidence>
<name>G7E5U1_MIXOS</name>
<dbReference type="eggNOG" id="KOG2806">
    <property type="taxonomic scope" value="Eukaryota"/>
</dbReference>
<reference evidence="11 12" key="1">
    <citation type="journal article" date="2011" name="J. Gen. Appl. Microbiol.">
        <title>Draft genome sequencing of the enigmatic basidiomycete Mixia osmundae.</title>
        <authorList>
            <person name="Nishida H."/>
            <person name="Nagatsuka Y."/>
            <person name="Sugiyama J."/>
        </authorList>
    </citation>
    <scope>NUCLEOTIDE SEQUENCE [LARGE SCALE GENOMIC DNA]</scope>
    <source>
        <strain evidence="12">CBS 9802 / IAM 14324 / JCM 22182 / KY 12970</strain>
    </source>
</reference>
<evidence type="ECO:0000313" key="12">
    <source>
        <dbReference type="Proteomes" id="UP000009131"/>
    </source>
</evidence>